<evidence type="ECO:0000313" key="3">
    <source>
        <dbReference type="EMBL" id="MPL99943.1"/>
    </source>
</evidence>
<feature type="transmembrane region" description="Helical" evidence="1">
    <location>
        <begin position="56"/>
        <end position="76"/>
    </location>
</feature>
<evidence type="ECO:0000259" key="2">
    <source>
        <dbReference type="Pfam" id="PF13240"/>
    </source>
</evidence>
<accession>A0A644WC27</accession>
<dbReference type="InterPro" id="IPR026870">
    <property type="entry name" value="Zinc_ribbon_dom"/>
</dbReference>
<proteinExistence type="predicted"/>
<feature type="domain" description="Zinc-ribbon" evidence="2">
    <location>
        <begin position="21"/>
        <end position="43"/>
    </location>
</feature>
<comment type="caution">
    <text evidence="3">The sequence shown here is derived from an EMBL/GenBank/DDBJ whole genome shotgun (WGS) entry which is preliminary data.</text>
</comment>
<dbReference type="Pfam" id="PF13240">
    <property type="entry name" value="Zn_Ribbon_1"/>
    <property type="match status" value="1"/>
</dbReference>
<protein>
    <recommendedName>
        <fullName evidence="2">Zinc-ribbon domain-containing protein</fullName>
    </recommendedName>
</protein>
<gene>
    <name evidence="3" type="ORF">SDC9_46165</name>
</gene>
<dbReference type="EMBL" id="VSSQ01000698">
    <property type="protein sequence ID" value="MPL99943.1"/>
    <property type="molecule type" value="Genomic_DNA"/>
</dbReference>
<organism evidence="3">
    <name type="scientific">bioreactor metagenome</name>
    <dbReference type="NCBI Taxonomy" id="1076179"/>
    <lineage>
        <taxon>unclassified sequences</taxon>
        <taxon>metagenomes</taxon>
        <taxon>ecological metagenomes</taxon>
    </lineage>
</organism>
<keyword evidence="1" id="KW-0472">Membrane</keyword>
<evidence type="ECO:0000256" key="1">
    <source>
        <dbReference type="SAM" id="Phobius"/>
    </source>
</evidence>
<sequence>MDKPKISADEFLNNDKRKKIYCTNCGKELLEEDNFCLNCGKNLKNNNKSNKKTKKIIIFSIVLIAIIAIVGGILLINQEDNFPVEVVAGGETFHLPEGYVLYDSIDDEYGVSNVYNSDNSGIMIGIQVYPLSMEEAIANIEKTGNIIYDYNASFGGYSGIRWGNSLVQTFTFERNGKTIDISISPLNENEFKEYEDYIPKIIE</sequence>
<reference evidence="3" key="1">
    <citation type="submission" date="2019-08" db="EMBL/GenBank/DDBJ databases">
        <authorList>
            <person name="Kucharzyk K."/>
            <person name="Murdoch R.W."/>
            <person name="Higgins S."/>
            <person name="Loffler F."/>
        </authorList>
    </citation>
    <scope>NUCLEOTIDE SEQUENCE</scope>
</reference>
<keyword evidence="1" id="KW-0812">Transmembrane</keyword>
<dbReference type="AlphaFoldDB" id="A0A644WC27"/>
<name>A0A644WC27_9ZZZZ</name>
<keyword evidence="1" id="KW-1133">Transmembrane helix</keyword>